<feature type="transmembrane region" description="Helical" evidence="7">
    <location>
        <begin position="283"/>
        <end position="303"/>
    </location>
</feature>
<feature type="transmembrane region" description="Helical" evidence="7">
    <location>
        <begin position="7"/>
        <end position="28"/>
    </location>
</feature>
<evidence type="ECO:0000256" key="5">
    <source>
        <dbReference type="ARBA" id="ARBA00022989"/>
    </source>
</evidence>
<dbReference type="EMBL" id="JBHUPD010000002">
    <property type="protein sequence ID" value="MFD2872522.1"/>
    <property type="molecule type" value="Genomic_DNA"/>
</dbReference>
<dbReference type="Proteomes" id="UP001597557">
    <property type="component" value="Unassembled WGS sequence"/>
</dbReference>
<keyword evidence="3" id="KW-1003">Cell membrane</keyword>
<reference evidence="9" key="1">
    <citation type="journal article" date="2019" name="Int. J. Syst. Evol. Microbiol.">
        <title>The Global Catalogue of Microorganisms (GCM) 10K type strain sequencing project: providing services to taxonomists for standard genome sequencing and annotation.</title>
        <authorList>
            <consortium name="The Broad Institute Genomics Platform"/>
            <consortium name="The Broad Institute Genome Sequencing Center for Infectious Disease"/>
            <person name="Wu L."/>
            <person name="Ma J."/>
        </authorList>
    </citation>
    <scope>NUCLEOTIDE SEQUENCE [LARGE SCALE GENOMIC DNA]</scope>
    <source>
        <strain evidence="9">KCTC 22437</strain>
    </source>
</reference>
<feature type="transmembrane region" description="Helical" evidence="7">
    <location>
        <begin position="140"/>
        <end position="159"/>
    </location>
</feature>
<dbReference type="RefSeq" id="WP_377184288.1">
    <property type="nucleotide sequence ID" value="NZ_JBHUPD010000002.1"/>
</dbReference>
<gene>
    <name evidence="8" type="ORF">ACFS5N_08595</name>
</gene>
<dbReference type="InterPro" id="IPR050833">
    <property type="entry name" value="Poly_Biosynth_Transport"/>
</dbReference>
<dbReference type="Pfam" id="PF13440">
    <property type="entry name" value="Polysacc_synt_3"/>
    <property type="match status" value="1"/>
</dbReference>
<comment type="subcellular location">
    <subcellularLocation>
        <location evidence="1">Cell membrane</location>
        <topology evidence="1">Multi-pass membrane protein</topology>
    </subcellularLocation>
</comment>
<evidence type="ECO:0000313" key="9">
    <source>
        <dbReference type="Proteomes" id="UP001597557"/>
    </source>
</evidence>
<protein>
    <submittedName>
        <fullName evidence="8">Oligosaccharide flippase family protein</fullName>
    </submittedName>
</protein>
<evidence type="ECO:0000256" key="4">
    <source>
        <dbReference type="ARBA" id="ARBA00022692"/>
    </source>
</evidence>
<comment type="similarity">
    <text evidence="2">Belongs to the polysaccharide synthase family.</text>
</comment>
<keyword evidence="6 7" id="KW-0472">Membrane</keyword>
<name>A0ABW5YCG9_9SPHI</name>
<feature type="transmembrane region" description="Helical" evidence="7">
    <location>
        <begin position="40"/>
        <end position="63"/>
    </location>
</feature>
<keyword evidence="9" id="KW-1185">Reference proteome</keyword>
<evidence type="ECO:0000313" key="8">
    <source>
        <dbReference type="EMBL" id="MFD2872522.1"/>
    </source>
</evidence>
<feature type="transmembrane region" description="Helical" evidence="7">
    <location>
        <begin position="412"/>
        <end position="430"/>
    </location>
</feature>
<keyword evidence="5 7" id="KW-1133">Transmembrane helix</keyword>
<accession>A0ABW5YCG9</accession>
<organism evidence="8 9">
    <name type="scientific">Mucilaginibacter ximonensis</name>
    <dbReference type="NCBI Taxonomy" id="538021"/>
    <lineage>
        <taxon>Bacteria</taxon>
        <taxon>Pseudomonadati</taxon>
        <taxon>Bacteroidota</taxon>
        <taxon>Sphingobacteriia</taxon>
        <taxon>Sphingobacteriales</taxon>
        <taxon>Sphingobacteriaceae</taxon>
        <taxon>Mucilaginibacter</taxon>
    </lineage>
</organism>
<feature type="transmembrane region" description="Helical" evidence="7">
    <location>
        <begin position="75"/>
        <end position="96"/>
    </location>
</feature>
<feature type="transmembrane region" description="Helical" evidence="7">
    <location>
        <begin position="436"/>
        <end position="454"/>
    </location>
</feature>
<evidence type="ECO:0000256" key="2">
    <source>
        <dbReference type="ARBA" id="ARBA00007430"/>
    </source>
</evidence>
<evidence type="ECO:0000256" key="1">
    <source>
        <dbReference type="ARBA" id="ARBA00004651"/>
    </source>
</evidence>
<comment type="caution">
    <text evidence="8">The sequence shown here is derived from an EMBL/GenBank/DDBJ whole genome shotgun (WGS) entry which is preliminary data.</text>
</comment>
<keyword evidence="4 7" id="KW-0812">Transmembrane</keyword>
<proteinExistence type="inferred from homology"/>
<evidence type="ECO:0000256" key="7">
    <source>
        <dbReference type="SAM" id="Phobius"/>
    </source>
</evidence>
<evidence type="ECO:0000256" key="6">
    <source>
        <dbReference type="ARBA" id="ARBA00023136"/>
    </source>
</evidence>
<feature type="transmembrane region" description="Helical" evidence="7">
    <location>
        <begin position="315"/>
        <end position="335"/>
    </location>
</feature>
<feature type="transmembrane region" description="Helical" evidence="7">
    <location>
        <begin position="102"/>
        <end position="120"/>
    </location>
</feature>
<sequence length="464" mass="52554">MSTSKIFLWNTIMNLLASPVRLGLNIYLASCLLPKDFGAVVIPLVIISLSDVLIDAGFKASLIQKSTLKNSHCSTIFFSNLLASVGLFLFFLLLAFPLQSYFQIPNLAVLIIIASFSLIIRSLGMVTEARLQIRGKYGQLIFTESLSYFVAYGVGIYLAKKGYGPFSLIIMSLLSEIGYNLGMYKIEKFVPSFKLVSKKLLALHWRMGKNLFGQGLLETFSNKVDEIILGKFININKLGTYSKGREYSNTLGVVGSKFFARPWFSVMSKHSLNKQFFVNRYRFAYLILVTSGFCLIAGNYLLGGPFIIHVMGRQWVGLVYPFKFFMISTAMYYLITFNKYTVLALGKPEVNFRIESMYSMFRITMLICIFLFFQRSAVLIYLLISTDVLSRLLMVTVQSYSLSKILYHDLKLFVNGAMLLVIITGVLSLIQNISYIYLGVYLVSVLVIMSYVMYKNYKIALNKA</sequence>
<dbReference type="PANTHER" id="PTHR30250:SF10">
    <property type="entry name" value="LIPOPOLYSACCHARIDE BIOSYNTHESIS PROTEIN WZXC"/>
    <property type="match status" value="1"/>
</dbReference>
<evidence type="ECO:0000256" key="3">
    <source>
        <dbReference type="ARBA" id="ARBA00022475"/>
    </source>
</evidence>
<dbReference type="PANTHER" id="PTHR30250">
    <property type="entry name" value="PST FAMILY PREDICTED COLANIC ACID TRANSPORTER"/>
    <property type="match status" value="1"/>
</dbReference>
<feature type="transmembrane region" description="Helical" evidence="7">
    <location>
        <begin position="165"/>
        <end position="184"/>
    </location>
</feature>